<comment type="caution">
    <text evidence="1">The sequence shown here is derived from an EMBL/GenBank/DDBJ whole genome shotgun (WGS) entry which is preliminary data.</text>
</comment>
<dbReference type="RefSeq" id="WP_184258372.1">
    <property type="nucleotide sequence ID" value="NZ_JACHIO010000018.1"/>
</dbReference>
<protein>
    <recommendedName>
        <fullName evidence="3">Carboxypeptidase regulatory-like domain-containing protein</fullName>
    </recommendedName>
</protein>
<dbReference type="EMBL" id="JACHIO010000018">
    <property type="protein sequence ID" value="MBB5065567.1"/>
    <property type="molecule type" value="Genomic_DNA"/>
</dbReference>
<accession>A0A7W8EB82</accession>
<dbReference type="AlphaFoldDB" id="A0A7W8EB82"/>
<evidence type="ECO:0000313" key="1">
    <source>
        <dbReference type="EMBL" id="MBB5065567.1"/>
    </source>
</evidence>
<evidence type="ECO:0000313" key="2">
    <source>
        <dbReference type="Proteomes" id="UP000584867"/>
    </source>
</evidence>
<reference evidence="1 2" key="1">
    <citation type="submission" date="2020-08" db="EMBL/GenBank/DDBJ databases">
        <title>Genomic Encyclopedia of Type Strains, Phase IV (KMG-V): Genome sequencing to study the core and pangenomes of soil and plant-associated prokaryotes.</title>
        <authorList>
            <person name="Whitman W."/>
        </authorList>
    </citation>
    <scope>NUCLEOTIDE SEQUENCE [LARGE SCALE GENOMIC DNA]</scope>
    <source>
        <strain evidence="1 2">X5P3</strain>
    </source>
</reference>
<dbReference type="Pfam" id="PF13620">
    <property type="entry name" value="CarboxypepD_reg"/>
    <property type="match status" value="1"/>
</dbReference>
<proteinExistence type="predicted"/>
<sequence>MFGYSQKMWSTRTTGDMDRWWRLPVSELLLACVFLWFLPILACAQQPSVPAATPQAVTPPQVVTPQGQLPGSISGIVIDVGGTVVAGAHVTLVTGSSAQAREATTDAGGAFVFPDVAAGDFKLTVTCEGLEPTLTSGTMQAGETYLVPKIVLRVATAHTSVDVTLSRYELAEPEVKAAEQQRLVGAIPNYYVSYDWNAPPMAKRQKFELAWKSTIDPSSFVIEAGFAGIQQWQNDYPGFGRGAEGYGKRFGAGMATESTGNILGGAVFPILFRQDPRYFYKGTGSFWSRAGYALSTAVIIRGDNGRWQPSYSGILGNFSAAGLSNFYYPASSRQGAGLTISNGLVGIAFNGASNVLQEFVLRKLTTHSSKK</sequence>
<gene>
    <name evidence="1" type="ORF">HDF15_003936</name>
</gene>
<dbReference type="GO" id="GO:0030246">
    <property type="term" value="F:carbohydrate binding"/>
    <property type="evidence" value="ECO:0007669"/>
    <property type="project" value="InterPro"/>
</dbReference>
<organism evidence="1 2">
    <name type="scientific">Granulicella mallensis</name>
    <dbReference type="NCBI Taxonomy" id="940614"/>
    <lineage>
        <taxon>Bacteria</taxon>
        <taxon>Pseudomonadati</taxon>
        <taxon>Acidobacteriota</taxon>
        <taxon>Terriglobia</taxon>
        <taxon>Terriglobales</taxon>
        <taxon>Acidobacteriaceae</taxon>
        <taxon>Granulicella</taxon>
    </lineage>
</organism>
<name>A0A7W8EB82_9BACT</name>
<dbReference type="SUPFAM" id="SSF49452">
    <property type="entry name" value="Starch-binding domain-like"/>
    <property type="match status" value="1"/>
</dbReference>
<dbReference type="Gene3D" id="2.60.40.1120">
    <property type="entry name" value="Carboxypeptidase-like, regulatory domain"/>
    <property type="match status" value="1"/>
</dbReference>
<dbReference type="InterPro" id="IPR013784">
    <property type="entry name" value="Carb-bd-like_fold"/>
</dbReference>
<dbReference type="Proteomes" id="UP000584867">
    <property type="component" value="Unassembled WGS sequence"/>
</dbReference>
<evidence type="ECO:0008006" key="3">
    <source>
        <dbReference type="Google" id="ProtNLM"/>
    </source>
</evidence>